<organism evidence="4">
    <name type="scientific">Soboliphyme baturini</name>
    <dbReference type="NCBI Taxonomy" id="241478"/>
    <lineage>
        <taxon>Eukaryota</taxon>
        <taxon>Metazoa</taxon>
        <taxon>Ecdysozoa</taxon>
        <taxon>Nematoda</taxon>
        <taxon>Enoplea</taxon>
        <taxon>Dorylaimia</taxon>
        <taxon>Dioctophymatida</taxon>
        <taxon>Dioctophymatoidea</taxon>
        <taxon>Soboliphymatidae</taxon>
        <taxon>Soboliphyme</taxon>
    </lineage>
</organism>
<proteinExistence type="predicted"/>
<dbReference type="EMBL" id="UZAM01014819">
    <property type="protein sequence ID" value="VDP35879.1"/>
    <property type="molecule type" value="Genomic_DNA"/>
</dbReference>
<name>A0A183J4Z7_9BILA</name>
<feature type="transmembrane region" description="Helical" evidence="1">
    <location>
        <begin position="114"/>
        <end position="136"/>
    </location>
</feature>
<dbReference type="Proteomes" id="UP000270296">
    <property type="component" value="Unassembled WGS sequence"/>
</dbReference>
<reference evidence="4" key="1">
    <citation type="submission" date="2016-06" db="UniProtKB">
        <authorList>
            <consortium name="WormBaseParasite"/>
        </authorList>
    </citation>
    <scope>IDENTIFICATION</scope>
</reference>
<dbReference type="WBParaSite" id="SBAD_0001132101-mRNA-1">
    <property type="protein sequence ID" value="SBAD_0001132101-mRNA-1"/>
    <property type="gene ID" value="SBAD_0001132101"/>
</dbReference>
<protein>
    <submittedName>
        <fullName evidence="4">G_PROTEIN_RECEP_F1_2 domain-containing protein</fullName>
    </submittedName>
</protein>
<feature type="transmembrane region" description="Helical" evidence="1">
    <location>
        <begin position="148"/>
        <end position="168"/>
    </location>
</feature>
<evidence type="ECO:0000256" key="1">
    <source>
        <dbReference type="SAM" id="Phobius"/>
    </source>
</evidence>
<keyword evidence="1" id="KW-0472">Membrane</keyword>
<dbReference type="Gene3D" id="1.20.1070.10">
    <property type="entry name" value="Rhodopsin 7-helix transmembrane proteins"/>
    <property type="match status" value="1"/>
</dbReference>
<accession>A0A183J4Z7</accession>
<gene>
    <name evidence="2" type="ORF">SBAD_LOCUS10945</name>
</gene>
<dbReference type="AlphaFoldDB" id="A0A183J4Z7"/>
<keyword evidence="3" id="KW-1185">Reference proteome</keyword>
<reference evidence="2 3" key="2">
    <citation type="submission" date="2018-11" db="EMBL/GenBank/DDBJ databases">
        <authorList>
            <consortium name="Pathogen Informatics"/>
        </authorList>
    </citation>
    <scope>NUCLEOTIDE SEQUENCE [LARGE SCALE GENOMIC DNA]</scope>
</reference>
<dbReference type="SUPFAM" id="SSF81321">
    <property type="entry name" value="Family A G protein-coupled receptor-like"/>
    <property type="match status" value="1"/>
</dbReference>
<evidence type="ECO:0000313" key="3">
    <source>
        <dbReference type="Proteomes" id="UP000270296"/>
    </source>
</evidence>
<keyword evidence="1" id="KW-1133">Transmembrane helix</keyword>
<feature type="transmembrane region" description="Helical" evidence="1">
    <location>
        <begin position="20"/>
        <end position="40"/>
    </location>
</feature>
<evidence type="ECO:0000313" key="2">
    <source>
        <dbReference type="EMBL" id="VDP35879.1"/>
    </source>
</evidence>
<keyword evidence="1" id="KW-0812">Transmembrane</keyword>
<feature type="transmembrane region" description="Helical" evidence="1">
    <location>
        <begin position="71"/>
        <end position="94"/>
    </location>
</feature>
<evidence type="ECO:0000313" key="4">
    <source>
        <dbReference type="WBParaSite" id="SBAD_0001132101-mRNA-1"/>
    </source>
</evidence>
<sequence length="205" mass="23824">MDRVFTAVSWKRYLNLSLKFYKRLVIIVSVLSTAECMLLWTTAAITLKNGGITSLCTYGEVAGKTHRKMHLFYMIFTGYMSFSLCFVAVVIMRIKLSYREQMPLQNSSFQLTKAVVIMMAIFVITHVLPLSLYYVVRLRREQYHIFDRYVWVVSSFSLCITSFVYLFLNPSMRRALPVIRFRKYCQRQRVASVTLAATTTEAVVP</sequence>